<evidence type="ECO:0000256" key="1">
    <source>
        <dbReference type="SAM" id="Phobius"/>
    </source>
</evidence>
<keyword evidence="3" id="KW-1185">Reference proteome</keyword>
<dbReference type="AlphaFoldDB" id="L2F6V8"/>
<gene>
    <name evidence="2" type="ORF">MOMA_08671</name>
</gene>
<reference evidence="2 3" key="1">
    <citation type="journal article" date="2013" name="Genome Announc.">
        <title>Genome Sequence of Moraxella macacae 0408225, a Novel Bacterial Species Isolated from a Cynomolgus Macaque with Epistaxis.</title>
        <authorList>
            <person name="Ladner J.T."/>
            <person name="Whitehouse C.A."/>
            <person name="Koroleva G.I."/>
            <person name="Palacios G.F."/>
        </authorList>
    </citation>
    <scope>NUCLEOTIDE SEQUENCE [LARGE SCALE GENOMIC DNA]</scope>
    <source>
        <strain evidence="2 3">0408225</strain>
    </source>
</reference>
<dbReference type="EMBL" id="ANIN01000002">
    <property type="protein sequence ID" value="ELA08620.1"/>
    <property type="molecule type" value="Genomic_DNA"/>
</dbReference>
<dbReference type="OrthoDB" id="6658504at2"/>
<evidence type="ECO:0000313" key="2">
    <source>
        <dbReference type="EMBL" id="ELA08620.1"/>
    </source>
</evidence>
<dbReference type="RefSeq" id="WP_009502178.1">
    <property type="nucleotide sequence ID" value="NZ_ANIN01000002.1"/>
</dbReference>
<feature type="transmembrane region" description="Helical" evidence="1">
    <location>
        <begin position="74"/>
        <end position="93"/>
    </location>
</feature>
<dbReference type="PATRIC" id="fig|1230338.3.peg.1861"/>
<keyword evidence="1" id="KW-1133">Transmembrane helix</keyword>
<proteinExistence type="predicted"/>
<protein>
    <submittedName>
        <fullName evidence="2">Uncharacterized protein</fullName>
    </submittedName>
</protein>
<sequence>MTQLNLPKHIRQLVDKKNYVIAIKTYAQEQNISIDAAKQAIDAYEASQTPAWIKDDTADKLQPAKSNRPNQSNWLKRVVLVVLVMMIFGGLMYQKFGG</sequence>
<dbReference type="Proteomes" id="UP000023795">
    <property type="component" value="Unassembled WGS sequence"/>
</dbReference>
<organism evidence="2 3">
    <name type="scientific">Moraxella macacae 0408225</name>
    <dbReference type="NCBI Taxonomy" id="1230338"/>
    <lineage>
        <taxon>Bacteria</taxon>
        <taxon>Pseudomonadati</taxon>
        <taxon>Pseudomonadota</taxon>
        <taxon>Gammaproteobacteria</taxon>
        <taxon>Moraxellales</taxon>
        <taxon>Moraxellaceae</taxon>
        <taxon>Moraxella</taxon>
    </lineage>
</organism>
<comment type="caution">
    <text evidence="2">The sequence shown here is derived from an EMBL/GenBank/DDBJ whole genome shotgun (WGS) entry which is preliminary data.</text>
</comment>
<dbReference type="STRING" id="1230338.MOMA_08671"/>
<name>L2F6V8_9GAMM</name>
<accession>L2F6V8</accession>
<keyword evidence="1" id="KW-0812">Transmembrane</keyword>
<evidence type="ECO:0000313" key="3">
    <source>
        <dbReference type="Proteomes" id="UP000023795"/>
    </source>
</evidence>
<keyword evidence="1" id="KW-0472">Membrane</keyword>